<dbReference type="PROSITE" id="PS51819">
    <property type="entry name" value="VOC"/>
    <property type="match status" value="1"/>
</dbReference>
<dbReference type="EMBL" id="BLAY01000146">
    <property type="protein sequence ID" value="GET42045.1"/>
    <property type="molecule type" value="Genomic_DNA"/>
</dbReference>
<dbReference type="Proteomes" id="UP001050975">
    <property type="component" value="Unassembled WGS sequence"/>
</dbReference>
<sequence length="135" mass="14867">MVVQCTDAFVTIASVDVERLVNFYTKVFQKNPQNYIPNAYAEFDLPGLRLGIFKPRETHRQEFDGIGGSMSLCLEVKDLEDAIRAVAQAGANAHLTASGYPPAGEIIAASHGREIYAYDPDGNRLILHQSARADR</sequence>
<dbReference type="InterPro" id="IPR029068">
    <property type="entry name" value="Glyas_Bleomycin-R_OHBP_Dase"/>
</dbReference>
<dbReference type="Pfam" id="PF00903">
    <property type="entry name" value="Glyoxalase"/>
    <property type="match status" value="1"/>
</dbReference>
<dbReference type="RefSeq" id="WP_226588965.1">
    <property type="nucleotide sequence ID" value="NZ_BLAY01000146.1"/>
</dbReference>
<keyword evidence="3" id="KW-1185">Reference proteome</keyword>
<evidence type="ECO:0000313" key="3">
    <source>
        <dbReference type="Proteomes" id="UP001050975"/>
    </source>
</evidence>
<name>A0AAV3XLX0_9CYAN</name>
<evidence type="ECO:0000313" key="2">
    <source>
        <dbReference type="EMBL" id="GET42045.1"/>
    </source>
</evidence>
<comment type="caution">
    <text evidence="2">The sequence shown here is derived from an EMBL/GenBank/DDBJ whole genome shotgun (WGS) entry which is preliminary data.</text>
</comment>
<dbReference type="InterPro" id="IPR004360">
    <property type="entry name" value="Glyas_Fos-R_dOase_dom"/>
</dbReference>
<feature type="domain" description="VOC" evidence="1">
    <location>
        <begin position="6"/>
        <end position="130"/>
    </location>
</feature>
<organism evidence="2 3">
    <name type="scientific">Microseira wollei NIES-4236</name>
    <dbReference type="NCBI Taxonomy" id="2530354"/>
    <lineage>
        <taxon>Bacteria</taxon>
        <taxon>Bacillati</taxon>
        <taxon>Cyanobacteriota</taxon>
        <taxon>Cyanophyceae</taxon>
        <taxon>Oscillatoriophycideae</taxon>
        <taxon>Aerosakkonematales</taxon>
        <taxon>Aerosakkonemataceae</taxon>
        <taxon>Microseira</taxon>
    </lineage>
</organism>
<protein>
    <recommendedName>
        <fullName evidence="1">VOC domain-containing protein</fullName>
    </recommendedName>
</protein>
<dbReference type="InterPro" id="IPR037523">
    <property type="entry name" value="VOC_core"/>
</dbReference>
<gene>
    <name evidence="2" type="ORF">MiSe_68590</name>
</gene>
<dbReference type="AlphaFoldDB" id="A0AAV3XLX0"/>
<dbReference type="Gene3D" id="3.10.180.10">
    <property type="entry name" value="2,3-Dihydroxybiphenyl 1,2-Dioxygenase, domain 1"/>
    <property type="match status" value="1"/>
</dbReference>
<evidence type="ECO:0000259" key="1">
    <source>
        <dbReference type="PROSITE" id="PS51819"/>
    </source>
</evidence>
<proteinExistence type="predicted"/>
<dbReference type="SUPFAM" id="SSF54593">
    <property type="entry name" value="Glyoxalase/Bleomycin resistance protein/Dihydroxybiphenyl dioxygenase"/>
    <property type="match status" value="1"/>
</dbReference>
<accession>A0AAV3XLX0</accession>
<reference evidence="2" key="1">
    <citation type="submission" date="2019-10" db="EMBL/GenBank/DDBJ databases">
        <title>Draft genome sequece of Microseira wollei NIES-4236.</title>
        <authorList>
            <person name="Yamaguchi H."/>
            <person name="Suzuki S."/>
            <person name="Kawachi M."/>
        </authorList>
    </citation>
    <scope>NUCLEOTIDE SEQUENCE</scope>
    <source>
        <strain evidence="2">NIES-4236</strain>
    </source>
</reference>